<dbReference type="RefSeq" id="WP_014454365.1">
    <property type="nucleotide sequence ID" value="NC_017098.1"/>
</dbReference>
<dbReference type="InterPro" id="IPR050834">
    <property type="entry name" value="Glycosyltransf_2"/>
</dbReference>
<keyword evidence="2" id="KW-0808">Transferase</keyword>
<evidence type="ECO:0000313" key="3">
    <source>
        <dbReference type="Proteomes" id="UP000007383"/>
    </source>
</evidence>
<dbReference type="STRING" id="889378.Spiaf_0259"/>
<proteinExistence type="predicted"/>
<dbReference type="PATRIC" id="fig|889378.3.peg.262"/>
<dbReference type="eggNOG" id="COG1216">
    <property type="taxonomic scope" value="Bacteria"/>
</dbReference>
<dbReference type="AlphaFoldDB" id="H9UFS4"/>
<sequence length="322" mass="35979">MIGRIDASDSAAVGCSVTISVIIPTYNRAELVQQAVDSVLTQTHQPDEILVVDDGSEDETVALLQPLQAMGKIRVLRSLHSGMPGAARNRGIELASGEYIAFLDSDDLWMPDKLAQQLALVRRSCQVPMLVHTRECWNRNGREISQAGQRHRSNGQVFPDALKKCIIGPSTVLVRRELLLALGGFREDLPVAEDYELWLHVAARYPVQYIDQPLVEKRAGHGPQLSEQWGVIEYFRLRALLDFVGRHDPIPAPPGLPYLPANAHRAGWRAGIDMLPQIGSEQLLLAEAELARKLRVFVRGAAKRGNAEILDWYIQSEWYQEE</sequence>
<dbReference type="InterPro" id="IPR029044">
    <property type="entry name" value="Nucleotide-diphossugar_trans"/>
</dbReference>
<keyword evidence="3" id="KW-1185">Reference proteome</keyword>
<dbReference type="EMBL" id="CP003282">
    <property type="protein sequence ID" value="AFG36367.1"/>
    <property type="molecule type" value="Genomic_DNA"/>
</dbReference>
<dbReference type="InterPro" id="IPR001173">
    <property type="entry name" value="Glyco_trans_2-like"/>
</dbReference>
<protein>
    <submittedName>
        <fullName evidence="2">Glycosyl transferase</fullName>
    </submittedName>
</protein>
<gene>
    <name evidence="2" type="ordered locus">Spiaf_0259</name>
</gene>
<organism evidence="2 3">
    <name type="scientific">Spirochaeta africana (strain ATCC 700263 / DSM 8902 / Z-7692)</name>
    <dbReference type="NCBI Taxonomy" id="889378"/>
    <lineage>
        <taxon>Bacteria</taxon>
        <taxon>Pseudomonadati</taxon>
        <taxon>Spirochaetota</taxon>
        <taxon>Spirochaetia</taxon>
        <taxon>Spirochaetales</taxon>
        <taxon>Spirochaetaceae</taxon>
        <taxon>Spirochaeta</taxon>
    </lineage>
</organism>
<evidence type="ECO:0000259" key="1">
    <source>
        <dbReference type="Pfam" id="PF00535"/>
    </source>
</evidence>
<dbReference type="Pfam" id="PF00535">
    <property type="entry name" value="Glycos_transf_2"/>
    <property type="match status" value="1"/>
</dbReference>
<feature type="domain" description="Glycosyltransferase 2-like" evidence="1">
    <location>
        <begin position="20"/>
        <end position="179"/>
    </location>
</feature>
<dbReference type="HOGENOM" id="CLU_025996_0_0_12"/>
<dbReference type="CDD" id="cd00761">
    <property type="entry name" value="Glyco_tranf_GTA_type"/>
    <property type="match status" value="1"/>
</dbReference>
<dbReference type="GO" id="GO:0016740">
    <property type="term" value="F:transferase activity"/>
    <property type="evidence" value="ECO:0007669"/>
    <property type="project" value="UniProtKB-KW"/>
</dbReference>
<dbReference type="OrthoDB" id="305760at2"/>
<dbReference type="PANTHER" id="PTHR43685">
    <property type="entry name" value="GLYCOSYLTRANSFERASE"/>
    <property type="match status" value="1"/>
</dbReference>
<dbReference type="Gene3D" id="3.90.550.10">
    <property type="entry name" value="Spore Coat Polysaccharide Biosynthesis Protein SpsA, Chain A"/>
    <property type="match status" value="1"/>
</dbReference>
<name>H9UFS4_SPIAZ</name>
<dbReference type="PANTHER" id="PTHR43685:SF2">
    <property type="entry name" value="GLYCOSYLTRANSFERASE 2-LIKE DOMAIN-CONTAINING PROTEIN"/>
    <property type="match status" value="1"/>
</dbReference>
<evidence type="ECO:0000313" key="2">
    <source>
        <dbReference type="EMBL" id="AFG36367.1"/>
    </source>
</evidence>
<reference evidence="3" key="1">
    <citation type="journal article" date="2013" name="Stand. Genomic Sci.">
        <title>Complete genome sequence of the halophilic bacterium Spirochaeta africana type strain (Z-7692(T)) from the alkaline Lake Magadi in the East African Rift.</title>
        <authorList>
            <person name="Liolos K."/>
            <person name="Abt B."/>
            <person name="Scheuner C."/>
            <person name="Teshima H."/>
            <person name="Held B."/>
            <person name="Lapidus A."/>
            <person name="Nolan M."/>
            <person name="Lucas S."/>
            <person name="Deshpande S."/>
            <person name="Cheng J.F."/>
            <person name="Tapia R."/>
            <person name="Goodwin L.A."/>
            <person name="Pitluck S."/>
            <person name="Pagani I."/>
            <person name="Ivanova N."/>
            <person name="Mavromatis K."/>
            <person name="Mikhailova N."/>
            <person name="Huntemann M."/>
            <person name="Pati A."/>
            <person name="Chen A."/>
            <person name="Palaniappan K."/>
            <person name="Land M."/>
            <person name="Rohde M."/>
            <person name="Tindall B.J."/>
            <person name="Detter J.C."/>
            <person name="Goker M."/>
            <person name="Bristow J."/>
            <person name="Eisen J.A."/>
            <person name="Markowitz V."/>
            <person name="Hugenholtz P."/>
            <person name="Woyke T."/>
            <person name="Klenk H.P."/>
            <person name="Kyrpides N.C."/>
        </authorList>
    </citation>
    <scope>NUCLEOTIDE SEQUENCE</scope>
    <source>
        <strain evidence="3">ATCC 700263 / DSM 8902 / Z-7692</strain>
    </source>
</reference>
<dbReference type="Proteomes" id="UP000007383">
    <property type="component" value="Chromosome"/>
</dbReference>
<dbReference type="KEGG" id="sfc:Spiaf_0259"/>
<dbReference type="SUPFAM" id="SSF53448">
    <property type="entry name" value="Nucleotide-diphospho-sugar transferases"/>
    <property type="match status" value="1"/>
</dbReference>
<accession>H9UFS4</accession>